<organism evidence="1 2">
    <name type="scientific">Trichogramma brassicae</name>
    <dbReference type="NCBI Taxonomy" id="86971"/>
    <lineage>
        <taxon>Eukaryota</taxon>
        <taxon>Metazoa</taxon>
        <taxon>Ecdysozoa</taxon>
        <taxon>Arthropoda</taxon>
        <taxon>Hexapoda</taxon>
        <taxon>Insecta</taxon>
        <taxon>Pterygota</taxon>
        <taxon>Neoptera</taxon>
        <taxon>Endopterygota</taxon>
        <taxon>Hymenoptera</taxon>
        <taxon>Apocrita</taxon>
        <taxon>Proctotrupomorpha</taxon>
        <taxon>Chalcidoidea</taxon>
        <taxon>Trichogrammatidae</taxon>
        <taxon>Trichogramma</taxon>
    </lineage>
</organism>
<reference evidence="1 2" key="1">
    <citation type="submission" date="2020-02" db="EMBL/GenBank/DDBJ databases">
        <authorList>
            <person name="Ferguson B K."/>
        </authorList>
    </citation>
    <scope>NUCLEOTIDE SEQUENCE [LARGE SCALE GENOMIC DNA]</scope>
</reference>
<gene>
    <name evidence="1" type="ORF">TBRA_LOCUS2646</name>
</gene>
<keyword evidence="2" id="KW-1185">Reference proteome</keyword>
<evidence type="ECO:0000313" key="2">
    <source>
        <dbReference type="Proteomes" id="UP000479190"/>
    </source>
</evidence>
<dbReference type="EMBL" id="CADCXV010000506">
    <property type="protein sequence ID" value="CAB0030650.1"/>
    <property type="molecule type" value="Genomic_DNA"/>
</dbReference>
<evidence type="ECO:0000313" key="1">
    <source>
        <dbReference type="EMBL" id="CAB0030650.1"/>
    </source>
</evidence>
<accession>A0A6H5HZX6</accession>
<proteinExistence type="predicted"/>
<dbReference type="AlphaFoldDB" id="A0A6H5HZX6"/>
<name>A0A6H5HZX6_9HYME</name>
<dbReference type="Proteomes" id="UP000479190">
    <property type="component" value="Unassembled WGS sequence"/>
</dbReference>
<protein>
    <submittedName>
        <fullName evidence="1">Uncharacterized protein</fullName>
    </submittedName>
</protein>
<sequence length="176" mass="20389">MEVIHKDSGEVMAEGEKFPREYMLPLLQSNRAPEANIASRCRNKKFTDVFNEFGLKRYLRMLKRAPIVKYNPPCLTRISPYHCKRFPANEIVLLPQRSNIIIMPVHLVRIGNSRRRIFYRHRCSPRRLNSVFIIFFKLPALTCVLCFVQNPRPSAAGSHIAGISADLEIFFEDISV</sequence>